<dbReference type="Gene3D" id="3.15.10.40">
    <property type="entry name" value="Uncharacterised protein PF07273, DUF1439"/>
    <property type="match status" value="1"/>
</dbReference>
<reference evidence="2 3" key="2">
    <citation type="submission" date="2015-01" db="EMBL/GenBank/DDBJ databases">
        <authorList>
            <consortium name="NBRP consortium"/>
            <person name="Sawabe T."/>
            <person name="Meirelles P."/>
            <person name="Feng G."/>
            <person name="Sayaka M."/>
            <person name="Hattori M."/>
            <person name="Ohkuma M."/>
        </authorList>
    </citation>
    <scope>NUCLEOTIDE SEQUENCE [LARGE SCALE GENOMIC DNA]</scope>
    <source>
        <strain evidence="3">JCM 19231</strain>
    </source>
</reference>
<accession>A0A0B8NXL7</accession>
<comment type="caution">
    <text evidence="2">The sequence shown here is derived from an EMBL/GenBank/DDBJ whole genome shotgun (WGS) entry which is preliminary data.</text>
</comment>
<dbReference type="Pfam" id="PF07273">
    <property type="entry name" value="DUF1439"/>
    <property type="match status" value="1"/>
</dbReference>
<evidence type="ECO:0000313" key="3">
    <source>
        <dbReference type="Proteomes" id="UP000031671"/>
    </source>
</evidence>
<evidence type="ECO:0000313" key="2">
    <source>
        <dbReference type="EMBL" id="GAM55828.1"/>
    </source>
</evidence>
<protein>
    <submittedName>
        <fullName evidence="2">Putative lipoprotein</fullName>
    </submittedName>
</protein>
<dbReference type="InterPro" id="IPR010835">
    <property type="entry name" value="DUF1439"/>
</dbReference>
<sequence>MRTFQLFSLVLASLTLGGCATYSISEQEMTNYLTDNISFNQSVGVENVLYAQVAIDDLKVNIGRADADRLSVFANTNAKIQMFNQPSQTLDLDLEFSAIPEYRQESGEVFLKSLRLEKFDEKGGQLSPEIKALLKPAVSMIGYGLSNQAVYKLDSNSVQESLLKSSDPSLVIKDNKLVIELFN</sequence>
<gene>
    <name evidence="2" type="ORF">JCM19231_3909</name>
</gene>
<feature type="signal peptide" evidence="1">
    <location>
        <begin position="1"/>
        <end position="20"/>
    </location>
</feature>
<proteinExistence type="predicted"/>
<name>A0A0B8NXL7_9VIBR</name>
<dbReference type="AlphaFoldDB" id="A0A0B8NXL7"/>
<organism evidence="2 3">
    <name type="scientific">Vibrio ishigakensis</name>
    <dbReference type="NCBI Taxonomy" id="1481914"/>
    <lineage>
        <taxon>Bacteria</taxon>
        <taxon>Pseudomonadati</taxon>
        <taxon>Pseudomonadota</taxon>
        <taxon>Gammaproteobacteria</taxon>
        <taxon>Vibrionales</taxon>
        <taxon>Vibrionaceae</taxon>
        <taxon>Vibrio</taxon>
    </lineage>
</organism>
<dbReference type="PROSITE" id="PS51257">
    <property type="entry name" value="PROKAR_LIPOPROTEIN"/>
    <property type="match status" value="1"/>
</dbReference>
<dbReference type="Proteomes" id="UP000031671">
    <property type="component" value="Unassembled WGS sequence"/>
</dbReference>
<keyword evidence="2" id="KW-0449">Lipoprotein</keyword>
<reference evidence="2 3" key="1">
    <citation type="submission" date="2015-01" db="EMBL/GenBank/DDBJ databases">
        <title>Vibrio sp. C1 JCM 19231 whole genome shotgun sequence.</title>
        <authorList>
            <person name="Sawabe T."/>
            <person name="Meirelles P."/>
            <person name="Feng G."/>
            <person name="Sayaka M."/>
            <person name="Hattori M."/>
            <person name="Ohkuma M."/>
        </authorList>
    </citation>
    <scope>NUCLEOTIDE SEQUENCE [LARGE SCALE GENOMIC DNA]</scope>
    <source>
        <strain evidence="3">JCM 19231</strain>
    </source>
</reference>
<evidence type="ECO:0000256" key="1">
    <source>
        <dbReference type="SAM" id="SignalP"/>
    </source>
</evidence>
<dbReference type="RefSeq" id="WP_261836098.1">
    <property type="nucleotide sequence ID" value="NZ_AP024882.1"/>
</dbReference>
<dbReference type="EMBL" id="BBRZ01000019">
    <property type="protein sequence ID" value="GAM55828.1"/>
    <property type="molecule type" value="Genomic_DNA"/>
</dbReference>
<keyword evidence="1" id="KW-0732">Signal</keyword>
<feature type="chain" id="PRO_5002122716" evidence="1">
    <location>
        <begin position="21"/>
        <end position="183"/>
    </location>
</feature>
<keyword evidence="3" id="KW-1185">Reference proteome</keyword>